<evidence type="ECO:0000259" key="2">
    <source>
        <dbReference type="PROSITE" id="PS50110"/>
    </source>
</evidence>
<dbReference type="PROSITE" id="PS50110">
    <property type="entry name" value="RESPONSE_REGULATORY"/>
    <property type="match status" value="1"/>
</dbReference>
<comment type="caution">
    <text evidence="1">Lacks conserved residue(s) required for the propagation of feature annotation.</text>
</comment>
<protein>
    <recommendedName>
        <fullName evidence="2">Response regulatory domain-containing protein</fullName>
    </recommendedName>
</protein>
<reference evidence="3" key="1">
    <citation type="submission" date="2020-02" db="EMBL/GenBank/DDBJ databases">
        <authorList>
            <person name="Meier V. D."/>
        </authorList>
    </citation>
    <scope>NUCLEOTIDE SEQUENCE</scope>
    <source>
        <strain evidence="3">AVDCRST_MAG77</strain>
    </source>
</reference>
<dbReference type="InterPro" id="IPR011006">
    <property type="entry name" value="CheY-like_superfamily"/>
</dbReference>
<organism evidence="3">
    <name type="scientific">uncultured Chloroflexota bacterium</name>
    <dbReference type="NCBI Taxonomy" id="166587"/>
    <lineage>
        <taxon>Bacteria</taxon>
        <taxon>Bacillati</taxon>
        <taxon>Chloroflexota</taxon>
        <taxon>environmental samples</taxon>
    </lineage>
</organism>
<dbReference type="SUPFAM" id="SSF52172">
    <property type="entry name" value="CheY-like"/>
    <property type="match status" value="1"/>
</dbReference>
<evidence type="ECO:0000256" key="1">
    <source>
        <dbReference type="PROSITE-ProRule" id="PRU00169"/>
    </source>
</evidence>
<proteinExistence type="predicted"/>
<sequence>MLVVTARSRSSDLREVLAAGADDCLAKPLQLDVRLAVAARRTEEIVGPPPATRRRAGGGPA</sequence>
<evidence type="ECO:0000313" key="3">
    <source>
        <dbReference type="EMBL" id="CAA9302479.1"/>
    </source>
</evidence>
<dbReference type="Gene3D" id="3.40.50.2300">
    <property type="match status" value="1"/>
</dbReference>
<feature type="domain" description="Response regulatory" evidence="2">
    <location>
        <begin position="1"/>
        <end position="42"/>
    </location>
</feature>
<gene>
    <name evidence="3" type="ORF">AVDCRST_MAG77-5776</name>
</gene>
<dbReference type="AlphaFoldDB" id="A0A6J4KDA9"/>
<dbReference type="EMBL" id="CADCTC010000301">
    <property type="protein sequence ID" value="CAA9302479.1"/>
    <property type="molecule type" value="Genomic_DNA"/>
</dbReference>
<dbReference type="GO" id="GO:0000160">
    <property type="term" value="P:phosphorelay signal transduction system"/>
    <property type="evidence" value="ECO:0007669"/>
    <property type="project" value="InterPro"/>
</dbReference>
<dbReference type="InterPro" id="IPR001789">
    <property type="entry name" value="Sig_transdc_resp-reg_receiver"/>
</dbReference>
<name>A0A6J4KDA9_9CHLR</name>
<accession>A0A6J4KDA9</accession>